<dbReference type="AlphaFoldDB" id="A0AAV0CKI5"/>
<evidence type="ECO:0000313" key="1">
    <source>
        <dbReference type="EMBL" id="CAH9077462.1"/>
    </source>
</evidence>
<gene>
    <name evidence="1" type="ORF">CEPIT_LOCUS6186</name>
</gene>
<name>A0AAV0CKI5_9ASTE</name>
<comment type="caution">
    <text evidence="1">The sequence shown here is derived from an EMBL/GenBank/DDBJ whole genome shotgun (WGS) entry which is preliminary data.</text>
</comment>
<protein>
    <submittedName>
        <fullName evidence="1">Uncharacterized protein</fullName>
    </submittedName>
</protein>
<evidence type="ECO:0000313" key="2">
    <source>
        <dbReference type="Proteomes" id="UP001152523"/>
    </source>
</evidence>
<sequence length="54" mass="5758">MGDLAGVEGRISFWSCEGSFVRLQGGDGLQGSDEQGFVICFKAIFDGDRVLATD</sequence>
<dbReference type="EMBL" id="CAMAPF010000031">
    <property type="protein sequence ID" value="CAH9077462.1"/>
    <property type="molecule type" value="Genomic_DNA"/>
</dbReference>
<proteinExistence type="predicted"/>
<reference evidence="1" key="1">
    <citation type="submission" date="2022-07" db="EMBL/GenBank/DDBJ databases">
        <authorList>
            <person name="Macas J."/>
            <person name="Novak P."/>
            <person name="Neumann P."/>
        </authorList>
    </citation>
    <scope>NUCLEOTIDE SEQUENCE</scope>
</reference>
<dbReference type="Proteomes" id="UP001152523">
    <property type="component" value="Unassembled WGS sequence"/>
</dbReference>
<organism evidence="1 2">
    <name type="scientific">Cuscuta epithymum</name>
    <dbReference type="NCBI Taxonomy" id="186058"/>
    <lineage>
        <taxon>Eukaryota</taxon>
        <taxon>Viridiplantae</taxon>
        <taxon>Streptophyta</taxon>
        <taxon>Embryophyta</taxon>
        <taxon>Tracheophyta</taxon>
        <taxon>Spermatophyta</taxon>
        <taxon>Magnoliopsida</taxon>
        <taxon>eudicotyledons</taxon>
        <taxon>Gunneridae</taxon>
        <taxon>Pentapetalae</taxon>
        <taxon>asterids</taxon>
        <taxon>lamiids</taxon>
        <taxon>Solanales</taxon>
        <taxon>Convolvulaceae</taxon>
        <taxon>Cuscuteae</taxon>
        <taxon>Cuscuta</taxon>
        <taxon>Cuscuta subgen. Cuscuta</taxon>
    </lineage>
</organism>
<keyword evidence="2" id="KW-1185">Reference proteome</keyword>
<accession>A0AAV0CKI5</accession>